<sequence length="125" mass="14205">MTGENQIPIKIKSKPTIRVPRRWARRNTIETSPCSMNCDYNISREELSDLLENLEVCVPKQKLRSMIGKIDTDGDAQVDAEEFGALYAVVMADERCDKGENGEEDVREAFRTFVWDGASSSRRMS</sequence>
<dbReference type="InterPro" id="IPR011992">
    <property type="entry name" value="EF-hand-dom_pair"/>
</dbReference>
<accession>A0A9N7MXB2</accession>
<evidence type="ECO:0000259" key="1">
    <source>
        <dbReference type="PROSITE" id="PS50222"/>
    </source>
</evidence>
<gene>
    <name evidence="2" type="ORF">SHERM_16794</name>
</gene>
<dbReference type="CDD" id="cd00051">
    <property type="entry name" value="EFh"/>
    <property type="match status" value="1"/>
</dbReference>
<reference evidence="2" key="1">
    <citation type="submission" date="2019-12" db="EMBL/GenBank/DDBJ databases">
        <authorList>
            <person name="Scholes J."/>
        </authorList>
    </citation>
    <scope>NUCLEOTIDE SEQUENCE</scope>
</reference>
<dbReference type="OrthoDB" id="925817at2759"/>
<evidence type="ECO:0000313" key="2">
    <source>
        <dbReference type="EMBL" id="CAA0817117.1"/>
    </source>
</evidence>
<dbReference type="SUPFAM" id="SSF47473">
    <property type="entry name" value="EF-hand"/>
    <property type="match status" value="1"/>
</dbReference>
<keyword evidence="3" id="KW-1185">Reference proteome</keyword>
<dbReference type="Gene3D" id="1.10.238.10">
    <property type="entry name" value="EF-hand"/>
    <property type="match status" value="1"/>
</dbReference>
<feature type="domain" description="EF-hand" evidence="1">
    <location>
        <begin position="58"/>
        <end position="93"/>
    </location>
</feature>
<dbReference type="PROSITE" id="PS50222">
    <property type="entry name" value="EF_HAND_2"/>
    <property type="match status" value="1"/>
</dbReference>
<comment type="caution">
    <text evidence="2">The sequence shown here is derived from an EMBL/GenBank/DDBJ whole genome shotgun (WGS) entry which is preliminary data.</text>
</comment>
<dbReference type="GO" id="GO:0005509">
    <property type="term" value="F:calcium ion binding"/>
    <property type="evidence" value="ECO:0007669"/>
    <property type="project" value="InterPro"/>
</dbReference>
<dbReference type="EMBL" id="CACSLK010015718">
    <property type="protein sequence ID" value="CAA0817117.1"/>
    <property type="molecule type" value="Genomic_DNA"/>
</dbReference>
<evidence type="ECO:0000313" key="3">
    <source>
        <dbReference type="Proteomes" id="UP001153555"/>
    </source>
</evidence>
<organism evidence="2 3">
    <name type="scientific">Striga hermonthica</name>
    <name type="common">Purple witchweed</name>
    <name type="synonym">Buchnera hermonthica</name>
    <dbReference type="NCBI Taxonomy" id="68872"/>
    <lineage>
        <taxon>Eukaryota</taxon>
        <taxon>Viridiplantae</taxon>
        <taxon>Streptophyta</taxon>
        <taxon>Embryophyta</taxon>
        <taxon>Tracheophyta</taxon>
        <taxon>Spermatophyta</taxon>
        <taxon>Magnoliopsida</taxon>
        <taxon>eudicotyledons</taxon>
        <taxon>Gunneridae</taxon>
        <taxon>Pentapetalae</taxon>
        <taxon>asterids</taxon>
        <taxon>lamiids</taxon>
        <taxon>Lamiales</taxon>
        <taxon>Orobanchaceae</taxon>
        <taxon>Buchnereae</taxon>
        <taxon>Striga</taxon>
    </lineage>
</organism>
<dbReference type="Proteomes" id="UP001153555">
    <property type="component" value="Unassembled WGS sequence"/>
</dbReference>
<protein>
    <submittedName>
        <fullName evidence="2">Calmodulin-like protein 5</fullName>
    </submittedName>
</protein>
<name>A0A9N7MXB2_STRHE</name>
<dbReference type="AlphaFoldDB" id="A0A9N7MXB2"/>
<dbReference type="InterPro" id="IPR002048">
    <property type="entry name" value="EF_hand_dom"/>
</dbReference>
<proteinExistence type="predicted"/>